<evidence type="ECO:0000313" key="3">
    <source>
        <dbReference type="Proteomes" id="UP000054018"/>
    </source>
</evidence>
<accession>A0A0C9YGC7</accession>
<dbReference type="EMBL" id="KN833880">
    <property type="protein sequence ID" value="KIK15706.1"/>
    <property type="molecule type" value="Genomic_DNA"/>
</dbReference>
<dbReference type="Proteomes" id="UP000054018">
    <property type="component" value="Unassembled WGS sequence"/>
</dbReference>
<dbReference type="AlphaFoldDB" id="A0A0C9YGC7"/>
<protein>
    <submittedName>
        <fullName evidence="2">Uncharacterized protein</fullName>
    </submittedName>
</protein>
<gene>
    <name evidence="2" type="ORF">PISMIDRAFT_16337</name>
</gene>
<proteinExistence type="predicted"/>
<organism evidence="2 3">
    <name type="scientific">Pisolithus microcarpus 441</name>
    <dbReference type="NCBI Taxonomy" id="765257"/>
    <lineage>
        <taxon>Eukaryota</taxon>
        <taxon>Fungi</taxon>
        <taxon>Dikarya</taxon>
        <taxon>Basidiomycota</taxon>
        <taxon>Agaricomycotina</taxon>
        <taxon>Agaricomycetes</taxon>
        <taxon>Agaricomycetidae</taxon>
        <taxon>Boletales</taxon>
        <taxon>Sclerodermatineae</taxon>
        <taxon>Pisolithaceae</taxon>
        <taxon>Pisolithus</taxon>
    </lineage>
</organism>
<feature type="region of interest" description="Disordered" evidence="1">
    <location>
        <begin position="469"/>
        <end position="506"/>
    </location>
</feature>
<dbReference type="HOGENOM" id="CLU_539240_0_0_1"/>
<sequence length="506" mass="56751">MFQQRYPPYDAHLTTFYSNHGGSLAVQDENDRRLSPVLEAAAWSYYYSSATDRPLPATAPTPANVPLDVLDVNYYGGISQETSADSTFLFTPTALGFRFNDDTQQYSVPTPHVVHTNEYVCAYPQEQAGDVPAPIVTQATEQPREQTSLPTPDSSPRIQVWVAEPPVRPFTKPPTEDAIREMIFRSSRDKDIGRDLFYLSLTLEDPSRAATGFKPPLTGIAAVDKASRQYYSITPADTELRRFGGEVCYQYPLEVIQTLQRTLAKDWANVMPPPIPIVILRPYDYIGGNFLAQGQDCWAFIVPSENTIWASVLERGVDKDYRPLATDPKTRQRLKVITECQQFGTAVYTPHSIVMSQFAVNLFIELPRLPNQGLAEPVVDYLGTFVMQYMDNIFMKRDAWNDIAEDIKNNLYDQAPHLFKGLKPYKNVPHVPVVKFIYTKFDGHLVGCADRALTEVQVAHAMAQLERKRAEGIESDGGSDLESDIEADSDGITGNDSLSFFDFDGE</sequence>
<feature type="compositionally biased region" description="Acidic residues" evidence="1">
    <location>
        <begin position="473"/>
        <end position="489"/>
    </location>
</feature>
<evidence type="ECO:0000313" key="2">
    <source>
        <dbReference type="EMBL" id="KIK15706.1"/>
    </source>
</evidence>
<reference evidence="3" key="2">
    <citation type="submission" date="2015-01" db="EMBL/GenBank/DDBJ databases">
        <title>Evolutionary Origins and Diversification of the Mycorrhizal Mutualists.</title>
        <authorList>
            <consortium name="DOE Joint Genome Institute"/>
            <consortium name="Mycorrhizal Genomics Consortium"/>
            <person name="Kohler A."/>
            <person name="Kuo A."/>
            <person name="Nagy L.G."/>
            <person name="Floudas D."/>
            <person name="Copeland A."/>
            <person name="Barry K.W."/>
            <person name="Cichocki N."/>
            <person name="Veneault-Fourrey C."/>
            <person name="LaButti K."/>
            <person name="Lindquist E.A."/>
            <person name="Lipzen A."/>
            <person name="Lundell T."/>
            <person name="Morin E."/>
            <person name="Murat C."/>
            <person name="Riley R."/>
            <person name="Ohm R."/>
            <person name="Sun H."/>
            <person name="Tunlid A."/>
            <person name="Henrissat B."/>
            <person name="Grigoriev I.V."/>
            <person name="Hibbett D.S."/>
            <person name="Martin F."/>
        </authorList>
    </citation>
    <scope>NUCLEOTIDE SEQUENCE [LARGE SCALE GENOMIC DNA]</scope>
    <source>
        <strain evidence="3">441</strain>
    </source>
</reference>
<reference evidence="2 3" key="1">
    <citation type="submission" date="2014-04" db="EMBL/GenBank/DDBJ databases">
        <authorList>
            <consortium name="DOE Joint Genome Institute"/>
            <person name="Kuo A."/>
            <person name="Kohler A."/>
            <person name="Costa M.D."/>
            <person name="Nagy L.G."/>
            <person name="Floudas D."/>
            <person name="Copeland A."/>
            <person name="Barry K.W."/>
            <person name="Cichocki N."/>
            <person name="Veneault-Fourrey C."/>
            <person name="LaButti K."/>
            <person name="Lindquist E.A."/>
            <person name="Lipzen A."/>
            <person name="Lundell T."/>
            <person name="Morin E."/>
            <person name="Murat C."/>
            <person name="Sun H."/>
            <person name="Tunlid A."/>
            <person name="Henrissat B."/>
            <person name="Grigoriev I.V."/>
            <person name="Hibbett D.S."/>
            <person name="Martin F."/>
            <person name="Nordberg H.P."/>
            <person name="Cantor M.N."/>
            <person name="Hua S.X."/>
        </authorList>
    </citation>
    <scope>NUCLEOTIDE SEQUENCE [LARGE SCALE GENOMIC DNA]</scope>
    <source>
        <strain evidence="2 3">441</strain>
    </source>
</reference>
<name>A0A0C9YGC7_9AGAM</name>
<dbReference type="OrthoDB" id="2617511at2759"/>
<keyword evidence="3" id="KW-1185">Reference proteome</keyword>
<evidence type="ECO:0000256" key="1">
    <source>
        <dbReference type="SAM" id="MobiDB-lite"/>
    </source>
</evidence>